<sequence length="759" mass="81403">MSDLPRLLLCSFDVLPGPSGSSRRVTEYLKALPDRFSVVVLSVKTPDHSHIEKYQGARLLRVPVGAGDLASRIQSFERAVRRQLESEEYALVHFTDPFGGYALCELKGDYGYRLVYEAQGFPSQELRYTHPQLEGDRKFLSKVRRQELFCLMNADRVITGSPTTRSFIHSLGVGQEAVKVVRAPVDLGPYSPEALGSPDGTPMRLMYLGSQVAWQGLAGLLRGLALAVREVDVRLTLVGARHPDWQPHLEDLVAELGLKQHVEFQPPVAHDDVAKVLALADVGVLPLDDVDRNRVQGGALSKVSEYLAAGRPVLATDLPVSRELVPASAGIFYPPGDAQALADHLIALARDVPRRVSLGKQARAYAEQWLDAGLIRGQLLDIYDGLLGKSPVPMAPADESKLSPTMTGTPTNRILALAGTVSAITPGSVAPAASERASTSEPIPDTDPGQGGPAREELPLVTGHILEEGLDTRLIKTEPEAARPDGPPVIMGLPLREPSYKDRDNALTEQDVRPSGPPVIMGLPLREPPAPPASPPPIPPRPSLLTRAVSTDSRPAPAPALEPAPPPRPPALPPRRDERPASRPAEPPVLLQAPTLPEKSRPSISIPPLPPRAKPPGGSGSRPAAPPVLTPLEVPSTPPPSARTPARAEEPEEISEAEAEEIQEVDTAPTPTDAHPLEEPEEISSAEIHEAETPETPPREPPESRLNPWFAQLAHGYCPPEGTQFARHTPPTTMPGRDDDPGVPPAPPKAQGVSRGKPS</sequence>
<dbReference type="Gene3D" id="3.40.50.2000">
    <property type="entry name" value="Glycogen Phosphorylase B"/>
    <property type="match status" value="2"/>
</dbReference>
<proteinExistence type="predicted"/>
<dbReference type="SUPFAM" id="SSF53756">
    <property type="entry name" value="UDP-Glycosyltransferase/glycogen phosphorylase"/>
    <property type="match status" value="1"/>
</dbReference>
<protein>
    <submittedName>
        <fullName evidence="3">Glycosyltransferase family 4 protein</fullName>
    </submittedName>
</protein>
<comment type="caution">
    <text evidence="3">The sequence shown here is derived from an EMBL/GenBank/DDBJ whole genome shotgun (WGS) entry which is preliminary data.</text>
</comment>
<reference evidence="3 4" key="1">
    <citation type="submission" date="2022-11" db="EMBL/GenBank/DDBJ databases">
        <title>Minimal conservation of predation-associated metabolite biosynthetic gene clusters underscores biosynthetic potential of Myxococcota including descriptions for ten novel species: Archangium lansinium sp. nov., Myxococcus landrumus sp. nov., Nannocystis bai.</title>
        <authorList>
            <person name="Ahearne A."/>
            <person name="Stevens C."/>
            <person name="Phillips K."/>
        </authorList>
    </citation>
    <scope>NUCLEOTIDE SEQUENCE [LARGE SCALE GENOMIC DNA]</scope>
    <source>
        <strain evidence="3 4">MIWBW</strain>
    </source>
</reference>
<feature type="compositionally biased region" description="Basic and acidic residues" evidence="1">
    <location>
        <begin position="687"/>
        <end position="703"/>
    </location>
</feature>
<evidence type="ECO:0000256" key="1">
    <source>
        <dbReference type="SAM" id="MobiDB-lite"/>
    </source>
</evidence>
<organism evidence="3 4">
    <name type="scientific">Archangium lansingense</name>
    <dbReference type="NCBI Taxonomy" id="2995310"/>
    <lineage>
        <taxon>Bacteria</taxon>
        <taxon>Pseudomonadati</taxon>
        <taxon>Myxococcota</taxon>
        <taxon>Myxococcia</taxon>
        <taxon>Myxococcales</taxon>
        <taxon>Cystobacterineae</taxon>
        <taxon>Archangiaceae</taxon>
        <taxon>Archangium</taxon>
    </lineage>
</organism>
<evidence type="ECO:0000313" key="3">
    <source>
        <dbReference type="EMBL" id="MCY1076993.1"/>
    </source>
</evidence>
<dbReference type="EMBL" id="JAPNKA010000001">
    <property type="protein sequence ID" value="MCY1076993.1"/>
    <property type="molecule type" value="Genomic_DNA"/>
</dbReference>
<feature type="region of interest" description="Disordered" evidence="1">
    <location>
        <begin position="428"/>
        <end position="456"/>
    </location>
</feature>
<dbReference type="Pfam" id="PF13439">
    <property type="entry name" value="Glyco_transf_4"/>
    <property type="match status" value="1"/>
</dbReference>
<feature type="compositionally biased region" description="Pro residues" evidence="1">
    <location>
        <begin position="605"/>
        <end position="614"/>
    </location>
</feature>
<keyword evidence="4" id="KW-1185">Reference proteome</keyword>
<feature type="region of interest" description="Disordered" evidence="1">
    <location>
        <begin position="477"/>
        <end position="759"/>
    </location>
</feature>
<feature type="compositionally biased region" description="Pro residues" evidence="1">
    <location>
        <begin position="556"/>
        <end position="573"/>
    </location>
</feature>
<evidence type="ECO:0000313" key="4">
    <source>
        <dbReference type="Proteomes" id="UP001207654"/>
    </source>
</evidence>
<dbReference type="CDD" id="cd03801">
    <property type="entry name" value="GT4_PimA-like"/>
    <property type="match status" value="1"/>
</dbReference>
<dbReference type="RefSeq" id="WP_267535848.1">
    <property type="nucleotide sequence ID" value="NZ_JAPNKA010000001.1"/>
</dbReference>
<evidence type="ECO:0000259" key="2">
    <source>
        <dbReference type="Pfam" id="PF13439"/>
    </source>
</evidence>
<dbReference type="PANTHER" id="PTHR12526:SF622">
    <property type="entry name" value="GLYCOSYLTRANSFERASE (GROUP I)"/>
    <property type="match status" value="1"/>
</dbReference>
<accession>A0ABT4A5R6</accession>
<dbReference type="PANTHER" id="PTHR12526">
    <property type="entry name" value="GLYCOSYLTRANSFERASE"/>
    <property type="match status" value="1"/>
</dbReference>
<dbReference type="InterPro" id="IPR028098">
    <property type="entry name" value="Glyco_trans_4-like_N"/>
</dbReference>
<dbReference type="Proteomes" id="UP001207654">
    <property type="component" value="Unassembled WGS sequence"/>
</dbReference>
<feature type="compositionally biased region" description="Pro residues" evidence="1">
    <location>
        <begin position="526"/>
        <end position="542"/>
    </location>
</feature>
<name>A0ABT4A5R6_9BACT</name>
<gene>
    <name evidence="3" type="ORF">OV287_21160</name>
</gene>
<dbReference type="Pfam" id="PF13692">
    <property type="entry name" value="Glyco_trans_1_4"/>
    <property type="match status" value="1"/>
</dbReference>
<feature type="compositionally biased region" description="Basic and acidic residues" evidence="1">
    <location>
        <begin position="498"/>
        <end position="512"/>
    </location>
</feature>
<feature type="compositionally biased region" description="Acidic residues" evidence="1">
    <location>
        <begin position="650"/>
        <end position="664"/>
    </location>
</feature>
<feature type="domain" description="Glycosyltransferase subfamily 4-like N-terminal" evidence="2">
    <location>
        <begin position="19"/>
        <end position="187"/>
    </location>
</feature>